<comment type="caution">
    <text evidence="1">The sequence shown here is derived from an EMBL/GenBank/DDBJ whole genome shotgun (WGS) entry which is preliminary data.</text>
</comment>
<organism evidence="1 2">
    <name type="scientific">Lasiodiplodia mahajangana</name>
    <dbReference type="NCBI Taxonomy" id="1108764"/>
    <lineage>
        <taxon>Eukaryota</taxon>
        <taxon>Fungi</taxon>
        <taxon>Dikarya</taxon>
        <taxon>Ascomycota</taxon>
        <taxon>Pezizomycotina</taxon>
        <taxon>Dothideomycetes</taxon>
        <taxon>Dothideomycetes incertae sedis</taxon>
        <taxon>Botryosphaeriales</taxon>
        <taxon>Botryosphaeriaceae</taxon>
        <taxon>Lasiodiplodia</taxon>
    </lineage>
</organism>
<evidence type="ECO:0000313" key="2">
    <source>
        <dbReference type="Proteomes" id="UP001153332"/>
    </source>
</evidence>
<name>A0ACC2JMD2_9PEZI</name>
<accession>A0ACC2JMD2</accession>
<keyword evidence="2" id="KW-1185">Reference proteome</keyword>
<dbReference type="EMBL" id="JAPUUL010001041">
    <property type="protein sequence ID" value="KAJ8128522.1"/>
    <property type="molecule type" value="Genomic_DNA"/>
</dbReference>
<reference evidence="1" key="1">
    <citation type="submission" date="2022-12" db="EMBL/GenBank/DDBJ databases">
        <title>Genome Sequence of Lasiodiplodia mahajangana.</title>
        <authorList>
            <person name="Buettner E."/>
        </authorList>
    </citation>
    <scope>NUCLEOTIDE SEQUENCE</scope>
    <source>
        <strain evidence="1">VT137</strain>
    </source>
</reference>
<evidence type="ECO:0000313" key="1">
    <source>
        <dbReference type="EMBL" id="KAJ8128522.1"/>
    </source>
</evidence>
<sequence>MAQEDEALDWEGQLRSDGWMFEEYRRRNWLLQRIDRENISAFRELWLRRTLPRGGRPVGFPRREHVPLRALGPPERRRKRVLRPADGQRRDSTGVKIVRLLGWGGNGLVALANYRTAPRQPALTFVIKASLFLWDSQELYREGLMTEKFQRAAHTVQLIPRTRIGLPPQTPYPTSIRREDDSSATEDSSGDDSYDDDKPSDKYLKNMRKTRRQQIEEDRPAYISKMEKFDTWLNELHSLERERVENYFAFSPPARLGLGRKDFLLLEHIDNGTLYNLLCSRRENSTRGGVNRHQNSNRGGDPIDIGTSGKRISNELFEQAPVARKRWRAKRTVHFDIDPTNILIAGLDPGAKDDEHKQVPRLKLSDFGIAEDIKPNKRNEYYHSLRRSAKWGYFAPEQFGFDWDYVRQRDGSLIEEDGPEISEQPIAGNYGAHTNVWGIALTMWQLITKCWPELPPQYQPGTPRLRAHYCNRILTEEEFSGVDFELREIVAQCMAHNPADRPGPRMLVNRALAGIRKRFPNNPRETDDFIEDWVQSNIFDARGGRRRR</sequence>
<dbReference type="Proteomes" id="UP001153332">
    <property type="component" value="Unassembled WGS sequence"/>
</dbReference>
<protein>
    <submittedName>
        <fullName evidence="1">Uncharacterized protein</fullName>
    </submittedName>
</protein>
<gene>
    <name evidence="1" type="ORF">O1611_g5114</name>
</gene>
<proteinExistence type="predicted"/>